<proteinExistence type="predicted"/>
<organism evidence="1">
    <name type="scientific">Rhizophora mucronata</name>
    <name type="common">Asiatic mangrove</name>
    <dbReference type="NCBI Taxonomy" id="61149"/>
    <lineage>
        <taxon>Eukaryota</taxon>
        <taxon>Viridiplantae</taxon>
        <taxon>Streptophyta</taxon>
        <taxon>Embryophyta</taxon>
        <taxon>Tracheophyta</taxon>
        <taxon>Spermatophyta</taxon>
        <taxon>Magnoliopsida</taxon>
        <taxon>eudicotyledons</taxon>
        <taxon>Gunneridae</taxon>
        <taxon>Pentapetalae</taxon>
        <taxon>rosids</taxon>
        <taxon>fabids</taxon>
        <taxon>Malpighiales</taxon>
        <taxon>Rhizophoraceae</taxon>
        <taxon>Rhizophora</taxon>
    </lineage>
</organism>
<dbReference type="EMBL" id="GGEC01022552">
    <property type="protein sequence ID" value="MBX03036.1"/>
    <property type="molecule type" value="Transcribed_RNA"/>
</dbReference>
<protein>
    <submittedName>
        <fullName evidence="1">Uncharacterized protein</fullName>
    </submittedName>
</protein>
<reference evidence="1" key="1">
    <citation type="submission" date="2018-02" db="EMBL/GenBank/DDBJ databases">
        <title>Rhizophora mucronata_Transcriptome.</title>
        <authorList>
            <person name="Meera S.P."/>
            <person name="Sreeshan A."/>
            <person name="Augustine A."/>
        </authorList>
    </citation>
    <scope>NUCLEOTIDE SEQUENCE</scope>
    <source>
        <tissue evidence="1">Leaf</tissue>
    </source>
</reference>
<accession>A0A2P2KBF3</accession>
<name>A0A2P2KBF3_RHIMU</name>
<sequence>MTIIVGQFLVLFGLQHNRVGEMICAEVDVSTANGSRGHLPTSSF</sequence>
<evidence type="ECO:0000313" key="1">
    <source>
        <dbReference type="EMBL" id="MBX03036.1"/>
    </source>
</evidence>
<dbReference type="AlphaFoldDB" id="A0A2P2KBF3"/>